<proteinExistence type="predicted"/>
<evidence type="ECO:0000256" key="2">
    <source>
        <dbReference type="SAM" id="MobiDB-lite"/>
    </source>
</evidence>
<evidence type="ECO:0000256" key="1">
    <source>
        <dbReference type="PROSITE-ProRule" id="PRU00047"/>
    </source>
</evidence>
<reference evidence="4 5" key="2">
    <citation type="submission" date="2013-11" db="EMBL/GenBank/DDBJ databases">
        <title>The Genome Sequence of Phytophthora parasitica INRA-310.</title>
        <authorList>
            <consortium name="The Broad Institute Genomics Platform"/>
            <person name="Russ C."/>
            <person name="Tyler B."/>
            <person name="Panabieres F."/>
            <person name="Shan W."/>
            <person name="Tripathy S."/>
            <person name="Grunwald N."/>
            <person name="Machado M."/>
            <person name="Johnson C.S."/>
            <person name="Arredondo F."/>
            <person name="Hong C."/>
            <person name="Coffey M."/>
            <person name="Young S.K."/>
            <person name="Zeng Q."/>
            <person name="Gargeya S."/>
            <person name="Fitzgerald M."/>
            <person name="Abouelleil A."/>
            <person name="Alvarado L."/>
            <person name="Chapman S.B."/>
            <person name="Gainer-Dewar J."/>
            <person name="Goldberg J."/>
            <person name="Griggs A."/>
            <person name="Gujja S."/>
            <person name="Hansen M."/>
            <person name="Howarth C."/>
            <person name="Imamovic A."/>
            <person name="Ireland A."/>
            <person name="Larimer J."/>
            <person name="McCowan C."/>
            <person name="Murphy C."/>
            <person name="Pearson M."/>
            <person name="Poon T.W."/>
            <person name="Priest M."/>
            <person name="Roberts A."/>
            <person name="Saif S."/>
            <person name="Shea T."/>
            <person name="Sykes S."/>
            <person name="Wortman J."/>
            <person name="Nusbaum C."/>
            <person name="Birren B."/>
        </authorList>
    </citation>
    <scope>NUCLEOTIDE SEQUENCE [LARGE SCALE GENOMIC DNA]</scope>
    <source>
        <strain evidence="4 5">INRA-310</strain>
    </source>
</reference>
<sequence length="313" mass="35874">MVCHEDSARNMWTYFENKQTKREYANYIFAREQLYSNNFTRDVKLSDWLRDMELQKRELQHYGKMISDEEFAEILLGNVSRTHRDVVRQFSRHYAVLALPGAHQLAPTVAQVMNALLLRKILMNRSLRKCLGNAGKGKKQRGRGKYKAKKKTQDRNVQKSDGCWECGEHGHIKANCPNKKSGDDSSGQNASAGMESKRWQNKKGDDAKKAKKSVDALTQRKIGATVVGARRHKPSMVEWVLDTATDVHVCTNKELLTDRRTDWEHIFLDFDGQTKGDRMVGTLSLQVMNTVSHHEEVLTLANVVHTPKDMIIY</sequence>
<dbReference type="VEuPathDB" id="FungiDB:PPTG_02016"/>
<evidence type="ECO:0000313" key="5">
    <source>
        <dbReference type="Proteomes" id="UP000018817"/>
    </source>
</evidence>
<feature type="region of interest" description="Disordered" evidence="2">
    <location>
        <begin position="174"/>
        <end position="215"/>
    </location>
</feature>
<feature type="compositionally biased region" description="Basic and acidic residues" evidence="2">
    <location>
        <begin position="195"/>
        <end position="214"/>
    </location>
</feature>
<evidence type="ECO:0000259" key="3">
    <source>
        <dbReference type="PROSITE" id="PS50158"/>
    </source>
</evidence>
<feature type="domain" description="CCHC-type" evidence="3">
    <location>
        <begin position="163"/>
        <end position="178"/>
    </location>
</feature>
<dbReference type="InterPro" id="IPR001878">
    <property type="entry name" value="Znf_CCHC"/>
</dbReference>
<reference evidence="5" key="1">
    <citation type="submission" date="2011-12" db="EMBL/GenBank/DDBJ databases">
        <authorList>
            <consortium name="The Broad Institute Genome Sequencing Platform"/>
            <person name="Russ C."/>
            <person name="Tyler B."/>
            <person name="Panabieres F."/>
            <person name="Shan W."/>
            <person name="Tripathy S."/>
            <person name="Grunwald N."/>
            <person name="Machado M."/>
            <person name="Young S.K."/>
            <person name="Zeng Q."/>
            <person name="Gargeya S."/>
            <person name="Fitzgerald M."/>
            <person name="Haas B."/>
            <person name="Abouelleil A."/>
            <person name="Alvarado L."/>
            <person name="Arachchi H.M."/>
            <person name="Berlin A."/>
            <person name="Chapman S.B."/>
            <person name="Gearin G."/>
            <person name="Goldberg J."/>
            <person name="Griggs A."/>
            <person name="Gujja S."/>
            <person name="Hansen M."/>
            <person name="Heiman D."/>
            <person name="Howarth C."/>
            <person name="Larimer J."/>
            <person name="Lui A."/>
            <person name="MacDonald P.J.P."/>
            <person name="McCowen C."/>
            <person name="Montmayeur A."/>
            <person name="Murphy C."/>
            <person name="Neiman D."/>
            <person name="Pearson M."/>
            <person name="Priest M."/>
            <person name="Roberts A."/>
            <person name="Saif S."/>
            <person name="Shea T."/>
            <person name="Sisk P."/>
            <person name="Stolte C."/>
            <person name="Sykes S."/>
            <person name="Wortman J."/>
            <person name="Nusbaum C."/>
            <person name="Birren B."/>
        </authorList>
    </citation>
    <scope>NUCLEOTIDE SEQUENCE [LARGE SCALE GENOMIC DNA]</scope>
    <source>
        <strain evidence="5">INRA-310</strain>
    </source>
</reference>
<dbReference type="InterPro" id="IPR036875">
    <property type="entry name" value="Znf_CCHC_sf"/>
</dbReference>
<name>W2R961_PHYN3</name>
<keyword evidence="1" id="KW-0862">Zinc</keyword>
<dbReference type="OMA" id="VEMICHE"/>
<evidence type="ECO:0000313" key="4">
    <source>
        <dbReference type="EMBL" id="ETN21948.1"/>
    </source>
</evidence>
<dbReference type="GeneID" id="20172273"/>
<dbReference type="Pfam" id="PF14223">
    <property type="entry name" value="Retrotran_gag_2"/>
    <property type="match status" value="1"/>
</dbReference>
<dbReference type="SUPFAM" id="SSF57756">
    <property type="entry name" value="Retrovirus zinc finger-like domains"/>
    <property type="match status" value="1"/>
</dbReference>
<dbReference type="Gene3D" id="4.10.60.10">
    <property type="entry name" value="Zinc finger, CCHC-type"/>
    <property type="match status" value="1"/>
</dbReference>
<dbReference type="RefSeq" id="XP_008893655.1">
    <property type="nucleotide sequence ID" value="XM_008895407.1"/>
</dbReference>
<dbReference type="GO" id="GO:0008270">
    <property type="term" value="F:zinc ion binding"/>
    <property type="evidence" value="ECO:0007669"/>
    <property type="project" value="UniProtKB-KW"/>
</dbReference>
<dbReference type="GO" id="GO:0003676">
    <property type="term" value="F:nucleic acid binding"/>
    <property type="evidence" value="ECO:0007669"/>
    <property type="project" value="InterPro"/>
</dbReference>
<dbReference type="STRING" id="761204.W2R961"/>
<dbReference type="Proteomes" id="UP000018817">
    <property type="component" value="Unassembled WGS sequence"/>
</dbReference>
<keyword evidence="1" id="KW-0863">Zinc-finger</keyword>
<dbReference type="EMBL" id="KI669563">
    <property type="protein sequence ID" value="ETN21948.1"/>
    <property type="molecule type" value="Genomic_DNA"/>
</dbReference>
<protein>
    <recommendedName>
        <fullName evidence="3">CCHC-type domain-containing protein</fullName>
    </recommendedName>
</protein>
<keyword evidence="1" id="KW-0479">Metal-binding</keyword>
<dbReference type="PROSITE" id="PS50158">
    <property type="entry name" value="ZF_CCHC"/>
    <property type="match status" value="1"/>
</dbReference>
<dbReference type="AlphaFoldDB" id="W2R961"/>
<gene>
    <name evidence="4" type="ORF">PPTG_02016</name>
</gene>
<organism evidence="4 5">
    <name type="scientific">Phytophthora nicotianae (strain INRA-310)</name>
    <name type="common">Phytophthora parasitica</name>
    <dbReference type="NCBI Taxonomy" id="761204"/>
    <lineage>
        <taxon>Eukaryota</taxon>
        <taxon>Sar</taxon>
        <taxon>Stramenopiles</taxon>
        <taxon>Oomycota</taxon>
        <taxon>Peronosporomycetes</taxon>
        <taxon>Peronosporales</taxon>
        <taxon>Peronosporaceae</taxon>
        <taxon>Phytophthora</taxon>
    </lineage>
</organism>
<feature type="region of interest" description="Disordered" evidence="2">
    <location>
        <begin position="132"/>
        <end position="160"/>
    </location>
</feature>
<feature type="compositionally biased region" description="Basic residues" evidence="2">
    <location>
        <begin position="136"/>
        <end position="150"/>
    </location>
</feature>
<dbReference type="OrthoDB" id="124616at2759"/>
<accession>W2R961</accession>
<dbReference type="SMART" id="SM00343">
    <property type="entry name" value="ZnF_C2HC"/>
    <property type="match status" value="1"/>
</dbReference>